<dbReference type="GeneID" id="55608474"/>
<proteinExistence type="predicted"/>
<dbReference type="SMART" id="SM00834">
    <property type="entry name" value="CxxC_CXXC_SSSS"/>
    <property type="match status" value="1"/>
</dbReference>
<sequence length="82" mass="9070">MPTYNYTCEACDHGFQRSLALSQRKIPLEEPCPSCGLCRVRTKVDSVHTVTGIKGAHSQSESFKDTLRNIDKLAGKESTIDV</sequence>
<dbReference type="NCBIfam" id="TIGR02605">
    <property type="entry name" value="CxxC_CxxC_SSSS"/>
    <property type="match status" value="1"/>
</dbReference>
<dbReference type="InterPro" id="IPR013429">
    <property type="entry name" value="Regulatory_FmdB_Zinc_ribbon"/>
</dbReference>
<evidence type="ECO:0000313" key="3">
    <source>
        <dbReference type="Proteomes" id="UP000260311"/>
    </source>
</evidence>
<dbReference type="Proteomes" id="UP000260311">
    <property type="component" value="Segment"/>
</dbReference>
<name>A0A384ZRX5_9CAUD</name>
<evidence type="ECO:0000313" key="2">
    <source>
        <dbReference type="EMBL" id="AXC34396.1"/>
    </source>
</evidence>
<organism evidence="2 3">
    <name type="scientific">Vibrio phage YC</name>
    <dbReference type="NCBI Taxonomy" id="2267403"/>
    <lineage>
        <taxon>Viruses</taxon>
        <taxon>Duplodnaviria</taxon>
        <taxon>Heunggongvirae</taxon>
        <taxon>Uroviricota</taxon>
        <taxon>Caudoviricetes</taxon>
        <taxon>Pantevenvirales</taxon>
        <taxon>Ackermannviridae</taxon>
        <taxon>Campanilevirus</taxon>
        <taxon>Campanilevirus YC</taxon>
    </lineage>
</organism>
<keyword evidence="3" id="KW-1185">Reference proteome</keyword>
<evidence type="ECO:0000259" key="1">
    <source>
        <dbReference type="SMART" id="SM00834"/>
    </source>
</evidence>
<accession>A0A384ZRX5</accession>
<dbReference type="EMBL" id="MH375644">
    <property type="protein sequence ID" value="AXC34396.1"/>
    <property type="molecule type" value="Genomic_DNA"/>
</dbReference>
<dbReference type="Pfam" id="PF09723">
    <property type="entry name" value="Zn_ribbon_8"/>
    <property type="match status" value="1"/>
</dbReference>
<dbReference type="KEGG" id="vg:55608474"/>
<feature type="domain" description="Putative regulatory protein FmdB zinc ribbon" evidence="1">
    <location>
        <begin position="1"/>
        <end position="45"/>
    </location>
</feature>
<reference evidence="2 3" key="1">
    <citation type="submission" date="2018-05" db="EMBL/GenBank/DDBJ databases">
        <title>The genome of Vibrio coralliilyticus phage YC.</title>
        <authorList>
            <person name="Benler S."/>
        </authorList>
    </citation>
    <scope>NUCLEOTIDE SEQUENCE [LARGE SCALE GENOMIC DNA]</scope>
</reference>
<dbReference type="RefSeq" id="YP_009838242.1">
    <property type="nucleotide sequence ID" value="NC_048709.1"/>
</dbReference>
<protein>
    <recommendedName>
        <fullName evidence="1">Putative regulatory protein FmdB zinc ribbon domain-containing protein</fullName>
    </recommendedName>
</protein>